<reference evidence="2" key="1">
    <citation type="submission" date="2016-10" db="EMBL/GenBank/DDBJ databases">
        <authorList>
            <person name="Varghese N."/>
            <person name="Submissions S."/>
        </authorList>
    </citation>
    <scope>NUCLEOTIDE SEQUENCE [LARGE SCALE GENOMIC DNA]</scope>
    <source>
        <strain evidence="2">DSM 45079</strain>
    </source>
</reference>
<keyword evidence="2" id="KW-1185">Reference proteome</keyword>
<evidence type="ECO:0000313" key="1">
    <source>
        <dbReference type="EMBL" id="SDU78886.1"/>
    </source>
</evidence>
<name>A0A1H2LEM7_9ACTN</name>
<dbReference type="EMBL" id="LT629791">
    <property type="protein sequence ID" value="SDU78886.1"/>
    <property type="molecule type" value="Genomic_DNA"/>
</dbReference>
<dbReference type="STRING" id="419479.SAMN04488563_5884"/>
<sequence length="159" mass="18090">MEPGRTIEEPKLTIDLVPRRFWRSSLARALPPVQWADCRAWAFDQADERCTVCGSVTGLQCDEVWSFEEWVEGPMRVLTGLRALCYPCHAVKHFGRTLHRGDADAAVKHLMRVNGWSRREVHVHISAAFAVFDQRNQVSWAGTDLTWLRDTLGIDATLS</sequence>
<dbReference type="Proteomes" id="UP000182977">
    <property type="component" value="Chromosome I"/>
</dbReference>
<organism evidence="1 2">
    <name type="scientific">Jiangella alkaliphila</name>
    <dbReference type="NCBI Taxonomy" id="419479"/>
    <lineage>
        <taxon>Bacteria</taxon>
        <taxon>Bacillati</taxon>
        <taxon>Actinomycetota</taxon>
        <taxon>Actinomycetes</taxon>
        <taxon>Jiangellales</taxon>
        <taxon>Jiangellaceae</taxon>
        <taxon>Jiangella</taxon>
    </lineage>
</organism>
<evidence type="ECO:0008006" key="3">
    <source>
        <dbReference type="Google" id="ProtNLM"/>
    </source>
</evidence>
<accession>A0A1H2LEM7</accession>
<dbReference type="AlphaFoldDB" id="A0A1H2LEM7"/>
<evidence type="ECO:0000313" key="2">
    <source>
        <dbReference type="Proteomes" id="UP000182977"/>
    </source>
</evidence>
<gene>
    <name evidence="1" type="ORF">SAMN04488563_5884</name>
</gene>
<proteinExistence type="predicted"/>
<protein>
    <recommendedName>
        <fullName evidence="3">HNH endonuclease</fullName>
    </recommendedName>
</protein>